<accession>A0A1T4P2V8</accession>
<sequence>MEIRTDNLKNVAFDEAYYKANNKKKKEHLKLQKQLEIIRSEETVRVVFTQEDVVFFARYALGGVCTILSMFTMYQFSNKVFHSSYSNSTFMLLVMVLFSLLIGFSLSKLVFSIARVTGKIHHKRVMKKYHHLPDRITSIQVENNDFAKITRPNAPKEQKATQTKEN</sequence>
<keyword evidence="3" id="KW-1185">Reference proteome</keyword>
<keyword evidence="1" id="KW-1133">Transmembrane helix</keyword>
<keyword evidence="1" id="KW-0472">Membrane</keyword>
<evidence type="ECO:0000313" key="2">
    <source>
        <dbReference type="EMBL" id="SJZ85789.1"/>
    </source>
</evidence>
<proteinExistence type="predicted"/>
<organism evidence="2 3">
    <name type="scientific">Pilibacter termitis</name>
    <dbReference type="NCBI Taxonomy" id="263852"/>
    <lineage>
        <taxon>Bacteria</taxon>
        <taxon>Bacillati</taxon>
        <taxon>Bacillota</taxon>
        <taxon>Bacilli</taxon>
        <taxon>Lactobacillales</taxon>
        <taxon>Enterococcaceae</taxon>
        <taxon>Pilibacter</taxon>
    </lineage>
</organism>
<dbReference type="AlphaFoldDB" id="A0A1T4P2V8"/>
<name>A0A1T4P2V8_9ENTE</name>
<reference evidence="2 3" key="1">
    <citation type="submission" date="2017-02" db="EMBL/GenBank/DDBJ databases">
        <authorList>
            <person name="Peterson S.W."/>
        </authorList>
    </citation>
    <scope>NUCLEOTIDE SEQUENCE [LARGE SCALE GENOMIC DNA]</scope>
    <source>
        <strain evidence="2 3">ATCC BAA-1030</strain>
    </source>
</reference>
<feature type="transmembrane region" description="Helical" evidence="1">
    <location>
        <begin position="55"/>
        <end position="77"/>
    </location>
</feature>
<dbReference type="Proteomes" id="UP000190328">
    <property type="component" value="Unassembled WGS sequence"/>
</dbReference>
<dbReference type="RefSeq" id="WP_078807556.1">
    <property type="nucleotide sequence ID" value="NZ_FUXI01000018.1"/>
</dbReference>
<protein>
    <submittedName>
        <fullName evidence="2">Uncharacterized protein</fullName>
    </submittedName>
</protein>
<dbReference type="EMBL" id="FUXI01000018">
    <property type="protein sequence ID" value="SJZ85789.1"/>
    <property type="molecule type" value="Genomic_DNA"/>
</dbReference>
<keyword evidence="1" id="KW-0812">Transmembrane</keyword>
<gene>
    <name evidence="2" type="ORF">SAMN02745116_01623</name>
</gene>
<evidence type="ECO:0000256" key="1">
    <source>
        <dbReference type="SAM" id="Phobius"/>
    </source>
</evidence>
<feature type="transmembrane region" description="Helical" evidence="1">
    <location>
        <begin position="89"/>
        <end position="114"/>
    </location>
</feature>
<evidence type="ECO:0000313" key="3">
    <source>
        <dbReference type="Proteomes" id="UP000190328"/>
    </source>
</evidence>